<accession>A0A1H6FGM3</accession>
<dbReference type="InterPro" id="IPR026444">
    <property type="entry name" value="Secre_tail"/>
</dbReference>
<dbReference type="InterPro" id="IPR021615">
    <property type="entry name" value="Omp28"/>
</dbReference>
<evidence type="ECO:0000259" key="2">
    <source>
        <dbReference type="Pfam" id="PF18962"/>
    </source>
</evidence>
<evidence type="ECO:0000313" key="5">
    <source>
        <dbReference type="Proteomes" id="UP000236724"/>
    </source>
</evidence>
<protein>
    <submittedName>
        <fullName evidence="4">Outer membrane protein Omp28</fullName>
    </submittedName>
</protein>
<reference evidence="4 5" key="1">
    <citation type="submission" date="2016-10" db="EMBL/GenBank/DDBJ databases">
        <authorList>
            <person name="de Groot N.N."/>
        </authorList>
    </citation>
    <scope>NUCLEOTIDE SEQUENCE [LARGE SCALE GENOMIC DNA]</scope>
    <source>
        <strain evidence="4">MBHS1</strain>
    </source>
</reference>
<dbReference type="OrthoDB" id="7051801at2"/>
<evidence type="ECO:0000313" key="3">
    <source>
        <dbReference type="EMBL" id="SEH07581.1"/>
    </source>
</evidence>
<dbReference type="InterPro" id="IPR013783">
    <property type="entry name" value="Ig-like_fold"/>
</dbReference>
<dbReference type="Proteomes" id="UP000236724">
    <property type="component" value="Unassembled WGS sequence"/>
</dbReference>
<dbReference type="AlphaFoldDB" id="A0A1H6FGM3"/>
<dbReference type="RefSeq" id="WP_103921220.1">
    <property type="nucleotide sequence ID" value="NZ_FMSV02000536.1"/>
</dbReference>
<evidence type="ECO:0000313" key="4">
    <source>
        <dbReference type="EMBL" id="SEH08571.1"/>
    </source>
</evidence>
<keyword evidence="5" id="KW-1185">Reference proteome</keyword>
<dbReference type="Gene3D" id="2.60.40.10">
    <property type="entry name" value="Immunoglobulins"/>
    <property type="match status" value="1"/>
</dbReference>
<sequence length="704" mass="75636">MRKIVLLICVVISLNLYVSNAQTMVITTPQHTNVVLEEYTGINCGYCPDGHAKAEALSAANPGRVVLVNIHTGSFATPGAGQPDYTTIFGDALNNAMSVSSYPAGTINRRIFPEIGSTQSLSRSVWASVANEVFPTQSPVNVGFTSVFDTATRELSVMVELYYTLNSAVSSNYLQIALLENHVIGYQGGTGGSSNYDHKHMLRWLLTGQWGVEIPTTTLGSIYTDTITYTVPPEFDVSNCDVAVYVAESHFNILTGVQAAADGGIHDGSTATYTGTLSLAGNNVAEGSSGSVTSFTSSMESSLPGDEDFTVSLSTSNAPADWSAVFSVDGTDYSTASTISFSNYIPQDIIVKVTPGATNALAKYTLEVQSVTYPTTPLKVQEFHVIKGISDLVVNSTGSWGDGGTYDFEQDYIDGLDYAGNQAYAITSGDFFYKANDINALTGVVNVYANVGWRFPAFSDEFATALMDFMDNGGNVFIAGQDIAWDIASGDANAHQTVVTANFFTSYMHASYVSDGVDTNTELTAVTSDPVFGLLNSSNVTDIFGGNFYPDEVEPINGAVSIFNYNSSAKVGGVRFEDATYKMVYLCVDLAMVADVAVRKEIIKTTHDYFYGVISIEENEVLSDISLYPNPTAGMLTLDISSEEVQETSVEILELTGRKILEVQLGKVSSMSRTINLTELSSGIYFVKIKSGQNESVQQIEILK</sequence>
<dbReference type="Pfam" id="PF18962">
    <property type="entry name" value="Por_Secre_tail"/>
    <property type="match status" value="1"/>
</dbReference>
<dbReference type="NCBIfam" id="TIGR04183">
    <property type="entry name" value="Por_Secre_tail"/>
    <property type="match status" value="1"/>
</dbReference>
<evidence type="ECO:0000256" key="1">
    <source>
        <dbReference type="SAM" id="SignalP"/>
    </source>
</evidence>
<dbReference type="EMBL" id="FMSV02000536">
    <property type="protein sequence ID" value="SEH07581.1"/>
    <property type="molecule type" value="Genomic_DNA"/>
</dbReference>
<dbReference type="EMBL" id="FMSV02000553">
    <property type="protein sequence ID" value="SEH08571.1"/>
    <property type="molecule type" value="Genomic_DNA"/>
</dbReference>
<gene>
    <name evidence="3" type="ORF">MBHS_03457</name>
    <name evidence="4" type="ORF">MBHS_04463</name>
</gene>
<feature type="chain" id="PRO_5015065452" evidence="1">
    <location>
        <begin position="22"/>
        <end position="704"/>
    </location>
</feature>
<proteinExistence type="predicted"/>
<keyword evidence="1" id="KW-0732">Signal</keyword>
<feature type="signal peptide" evidence="1">
    <location>
        <begin position="1"/>
        <end position="21"/>
    </location>
</feature>
<organism evidence="4 5">
    <name type="scientific">Candidatus Venteria ishoeyi</name>
    <dbReference type="NCBI Taxonomy" id="1899563"/>
    <lineage>
        <taxon>Bacteria</taxon>
        <taxon>Pseudomonadati</taxon>
        <taxon>Pseudomonadota</taxon>
        <taxon>Gammaproteobacteria</taxon>
        <taxon>Thiotrichales</taxon>
        <taxon>Thiotrichaceae</taxon>
        <taxon>Venteria</taxon>
    </lineage>
</organism>
<dbReference type="Pfam" id="PF11551">
    <property type="entry name" value="Omp28"/>
    <property type="match status" value="1"/>
</dbReference>
<name>A0A1H6FGM3_9GAMM</name>
<feature type="domain" description="Secretion system C-terminal sorting" evidence="2">
    <location>
        <begin position="627"/>
        <end position="700"/>
    </location>
</feature>